<organism evidence="1 2">
    <name type="scientific">Paenibacillus albicereus</name>
    <dbReference type="NCBI Taxonomy" id="2726185"/>
    <lineage>
        <taxon>Bacteria</taxon>
        <taxon>Bacillati</taxon>
        <taxon>Bacillota</taxon>
        <taxon>Bacilli</taxon>
        <taxon>Bacillales</taxon>
        <taxon>Paenibacillaceae</taxon>
        <taxon>Paenibacillus</taxon>
    </lineage>
</organism>
<protein>
    <submittedName>
        <fullName evidence="1">Uncharacterized protein</fullName>
    </submittedName>
</protein>
<dbReference type="AlphaFoldDB" id="A0A6H2GVZ4"/>
<dbReference type="EMBL" id="CP051428">
    <property type="protein sequence ID" value="QJC51336.1"/>
    <property type="molecule type" value="Genomic_DNA"/>
</dbReference>
<dbReference type="RefSeq" id="WP_168906987.1">
    <property type="nucleotide sequence ID" value="NZ_CP051428.1"/>
</dbReference>
<proteinExistence type="predicted"/>
<gene>
    <name evidence="1" type="ORF">HGI30_07115</name>
</gene>
<name>A0A6H2GVZ4_9BACL</name>
<keyword evidence="2" id="KW-1185">Reference proteome</keyword>
<evidence type="ECO:0000313" key="1">
    <source>
        <dbReference type="EMBL" id="QJC51336.1"/>
    </source>
</evidence>
<evidence type="ECO:0000313" key="2">
    <source>
        <dbReference type="Proteomes" id="UP000502136"/>
    </source>
</evidence>
<reference evidence="1 2" key="1">
    <citation type="submission" date="2020-04" db="EMBL/GenBank/DDBJ databases">
        <title>Novel Paenibacillus strain UniB2 isolated from commercial digestive syrup.</title>
        <authorList>
            <person name="Thorat V."/>
            <person name="Kirdat K."/>
            <person name="Tiwarekar B."/>
            <person name="Yadav A."/>
        </authorList>
    </citation>
    <scope>NUCLEOTIDE SEQUENCE [LARGE SCALE GENOMIC DNA]</scope>
    <source>
        <strain evidence="1 2">UniB2</strain>
    </source>
</reference>
<accession>A0A6H2GVZ4</accession>
<sequence>MSKSQPFEPYRYAELPLADVERIRELEQSLTDEGGRKVTLIAFEPEPPNRQVPNA</sequence>
<dbReference type="KEGG" id="palr:HGI30_07115"/>
<dbReference type="Proteomes" id="UP000502136">
    <property type="component" value="Chromosome"/>
</dbReference>